<organism evidence="1 2">
    <name type="scientific">Caerostris extrusa</name>
    <name type="common">Bark spider</name>
    <name type="synonym">Caerostris bankana</name>
    <dbReference type="NCBI Taxonomy" id="172846"/>
    <lineage>
        <taxon>Eukaryota</taxon>
        <taxon>Metazoa</taxon>
        <taxon>Ecdysozoa</taxon>
        <taxon>Arthropoda</taxon>
        <taxon>Chelicerata</taxon>
        <taxon>Arachnida</taxon>
        <taxon>Araneae</taxon>
        <taxon>Araneomorphae</taxon>
        <taxon>Entelegynae</taxon>
        <taxon>Araneoidea</taxon>
        <taxon>Araneidae</taxon>
        <taxon>Caerostris</taxon>
    </lineage>
</organism>
<keyword evidence="2" id="KW-1185">Reference proteome</keyword>
<protein>
    <recommendedName>
        <fullName evidence="3">LAGLIDADG homing endonuclease</fullName>
    </recommendedName>
</protein>
<gene>
    <name evidence="1" type="ORF">CEXT_443021</name>
</gene>
<evidence type="ECO:0008006" key="3">
    <source>
        <dbReference type="Google" id="ProtNLM"/>
    </source>
</evidence>
<dbReference type="EMBL" id="BPLR01003585">
    <property type="protein sequence ID" value="GIX86389.1"/>
    <property type="molecule type" value="Genomic_DNA"/>
</dbReference>
<dbReference type="Proteomes" id="UP001054945">
    <property type="component" value="Unassembled WGS sequence"/>
</dbReference>
<dbReference type="AlphaFoldDB" id="A0AAV4NPQ9"/>
<evidence type="ECO:0000313" key="2">
    <source>
        <dbReference type="Proteomes" id="UP001054945"/>
    </source>
</evidence>
<reference evidence="1 2" key="1">
    <citation type="submission" date="2021-06" db="EMBL/GenBank/DDBJ databases">
        <title>Caerostris extrusa draft genome.</title>
        <authorList>
            <person name="Kono N."/>
            <person name="Arakawa K."/>
        </authorList>
    </citation>
    <scope>NUCLEOTIDE SEQUENCE [LARGE SCALE GENOMIC DNA]</scope>
</reference>
<accession>A0AAV4NPQ9</accession>
<comment type="caution">
    <text evidence="1">The sequence shown here is derived from an EMBL/GenBank/DDBJ whole genome shotgun (WGS) entry which is preliminary data.</text>
</comment>
<name>A0AAV4NPQ9_CAEEX</name>
<sequence>MLIWSTFIENGLLGVNFELNTTYCSFRKRVRVKSGEKTQKFDPHPEHPKNNWSLNGILRDSTTGMWTAQEKKKSNENIGLQKTFDSPRKSVAYLKVLVRVTRNATDRRALALYRTFSRMLPPQNVFRVKSGG</sequence>
<evidence type="ECO:0000313" key="1">
    <source>
        <dbReference type="EMBL" id="GIX86389.1"/>
    </source>
</evidence>
<proteinExistence type="predicted"/>